<sequence>MKTMQIEWLKFKKYPHIGKPLVSSKDRVWVENYVIDSQNIVRHKFVPLLHRVLTQRKFRPDESALKNSSGKRIRTNKGKKERHIYYPSHLDSIIHSYYNDILTQAYEKYLSDKDYASVAVAYRKIPKNDLLEGNKCNIEFAADAFQFIRNNRHRRLSVIVADVTSFFDNLDHRLLHKQWKKVLNVEDLPVDHYKIYKNLVDYKYVNENELFKRFQHKLIVERHKPNDASSIELKRKYVSKIYHLRHENVVAYCYADEFFREATDLIRVDKPFNKQIREKQGKQNKRGIPQGTPLSATLANIYMLDFDAKIYEEASKPYKNVYYQRYSDDLILICNQEDEKYFYDLIREEVEYKAHLEIQESKTHVYRYELDHNNALVGGIFKDGVVHTNKQLEYLGFVFEGDKVKVKASGFSKFYRNMKRSFRRGIHFAKQAHIPSNSLFERRLYKRFTHLGSKRRLKWIADCSSPTGYKRTTFYDWGNFISYLNKANAVMKEINQGDNIVKQYRKVWKKFHMLKKQAYKEIATRKP</sequence>
<name>A0A413VR24_9BACE</name>
<dbReference type="InterPro" id="IPR043502">
    <property type="entry name" value="DNA/RNA_pol_sf"/>
</dbReference>
<dbReference type="AlphaFoldDB" id="A0A413VR24"/>
<evidence type="ECO:0000256" key="1">
    <source>
        <dbReference type="ARBA" id="ARBA00034120"/>
    </source>
</evidence>
<feature type="domain" description="Reverse transcriptase" evidence="2">
    <location>
        <begin position="54"/>
        <end position="399"/>
    </location>
</feature>
<dbReference type="Proteomes" id="UP000284379">
    <property type="component" value="Unassembled WGS sequence"/>
</dbReference>
<organism evidence="3 4">
    <name type="scientific">Bacteroides nordii</name>
    <dbReference type="NCBI Taxonomy" id="291645"/>
    <lineage>
        <taxon>Bacteria</taxon>
        <taxon>Pseudomonadati</taxon>
        <taxon>Bacteroidota</taxon>
        <taxon>Bacteroidia</taxon>
        <taxon>Bacteroidales</taxon>
        <taxon>Bacteroidaceae</taxon>
        <taxon>Bacteroides</taxon>
    </lineage>
</organism>
<gene>
    <name evidence="3" type="ORF">DW888_08850</name>
</gene>
<evidence type="ECO:0000313" key="4">
    <source>
        <dbReference type="Proteomes" id="UP000284379"/>
    </source>
</evidence>
<dbReference type="EMBL" id="QSGO01000005">
    <property type="protein sequence ID" value="RHB35934.1"/>
    <property type="molecule type" value="Genomic_DNA"/>
</dbReference>
<accession>A0A413VR24</accession>
<dbReference type="PANTHER" id="PTHR34047:SF8">
    <property type="entry name" value="PROTEIN YKFC"/>
    <property type="match status" value="1"/>
</dbReference>
<proteinExistence type="inferred from homology"/>
<protein>
    <recommendedName>
        <fullName evidence="2">Reverse transcriptase domain-containing protein</fullName>
    </recommendedName>
</protein>
<dbReference type="PROSITE" id="PS50878">
    <property type="entry name" value="RT_POL"/>
    <property type="match status" value="1"/>
</dbReference>
<evidence type="ECO:0000259" key="2">
    <source>
        <dbReference type="PROSITE" id="PS50878"/>
    </source>
</evidence>
<dbReference type="RefSeq" id="WP_122201350.1">
    <property type="nucleotide sequence ID" value="NZ_CABJFV010000005.1"/>
</dbReference>
<comment type="caution">
    <text evidence="3">The sequence shown here is derived from an EMBL/GenBank/DDBJ whole genome shotgun (WGS) entry which is preliminary data.</text>
</comment>
<comment type="similarity">
    <text evidence="1">Belongs to the bacterial reverse transcriptase family.</text>
</comment>
<dbReference type="PANTHER" id="PTHR34047">
    <property type="entry name" value="NUCLEAR INTRON MATURASE 1, MITOCHONDRIAL-RELATED"/>
    <property type="match status" value="1"/>
</dbReference>
<dbReference type="Pfam" id="PF00078">
    <property type="entry name" value="RVT_1"/>
    <property type="match status" value="1"/>
</dbReference>
<reference evidence="3 4" key="1">
    <citation type="submission" date="2018-08" db="EMBL/GenBank/DDBJ databases">
        <title>A genome reference for cultivated species of the human gut microbiota.</title>
        <authorList>
            <person name="Zou Y."/>
            <person name="Xue W."/>
            <person name="Luo G."/>
        </authorList>
    </citation>
    <scope>NUCLEOTIDE SEQUENCE [LARGE SCALE GENOMIC DNA]</scope>
    <source>
        <strain evidence="3 4">AM40-30BH</strain>
    </source>
</reference>
<dbReference type="InterPro" id="IPR000477">
    <property type="entry name" value="RT_dom"/>
</dbReference>
<evidence type="ECO:0000313" key="3">
    <source>
        <dbReference type="EMBL" id="RHB35934.1"/>
    </source>
</evidence>
<dbReference type="SUPFAM" id="SSF56672">
    <property type="entry name" value="DNA/RNA polymerases"/>
    <property type="match status" value="1"/>
</dbReference>
<dbReference type="InterPro" id="IPR051083">
    <property type="entry name" value="GrpII_Intron_Splice-Mob/Def"/>
</dbReference>
<dbReference type="CDD" id="cd01651">
    <property type="entry name" value="RT_G2_intron"/>
    <property type="match status" value="1"/>
</dbReference>